<reference evidence="2" key="1">
    <citation type="journal article" date="2020" name="bioRxiv">
        <title>Whole genome comparisons of ergot fungi reveals the divergence and evolution of species within the genus Claviceps are the result of varying mechanisms driving genome evolution and host range expansion.</title>
        <authorList>
            <person name="Wyka S.A."/>
            <person name="Mondo S.J."/>
            <person name="Liu M."/>
            <person name="Dettman J."/>
            <person name="Nalam V."/>
            <person name="Broders K.D."/>
        </authorList>
    </citation>
    <scope>NUCLEOTIDE SEQUENCE</scope>
    <source>
        <strain evidence="2">CCC 489</strain>
    </source>
</reference>
<feature type="compositionally biased region" description="Low complexity" evidence="1">
    <location>
        <begin position="131"/>
        <end position="149"/>
    </location>
</feature>
<dbReference type="AlphaFoldDB" id="A0A8K0JCE3"/>
<sequence length="363" mass="40891">MSYYSSSPAYSVPELLTPQSITSSSPSQDGYELEFSGTPAGWEGRWWNDQICIPPQPAVYQACYQPFDYNPASVSPGSEAMYEHHGGNAFPHSAPTQDWSRECRFTTAQPAAQHDYDPPYSSCSSQASSIKREPISPVSSPSLSPGRPSALRVRGGRVNKPTPRSRKTSTRSSSKASRSEEWRDCYGNICLPTLKETCPSNIKLLWELKFEYTSSKGICMWDTIAVQYAVRTGSRAKTAAFEKIIEERKNGKKAGGECILKTEISKLQMRFRRGRNYILWHGKDEDTLRKALRETVGQTEVVFTWKAVLVAFLSDRGSANMHLNEEDVQNKFKRQNFLDSGEDAGLMEWCSSRTLSMRAWKKE</sequence>
<proteinExistence type="predicted"/>
<comment type="caution">
    <text evidence="2">The sequence shown here is derived from an EMBL/GenBank/DDBJ whole genome shotgun (WGS) entry which is preliminary data.</text>
</comment>
<evidence type="ECO:0000313" key="2">
    <source>
        <dbReference type="EMBL" id="KAG5928229.1"/>
    </source>
</evidence>
<dbReference type="Proteomes" id="UP000811619">
    <property type="component" value="Unassembled WGS sequence"/>
</dbReference>
<protein>
    <submittedName>
        <fullName evidence="2">Uncharacterized protein</fullName>
    </submittedName>
</protein>
<keyword evidence="3" id="KW-1185">Reference proteome</keyword>
<accession>A0A8K0JCE3</accession>
<organism evidence="2 3">
    <name type="scientific">Claviceps africana</name>
    <dbReference type="NCBI Taxonomy" id="83212"/>
    <lineage>
        <taxon>Eukaryota</taxon>
        <taxon>Fungi</taxon>
        <taxon>Dikarya</taxon>
        <taxon>Ascomycota</taxon>
        <taxon>Pezizomycotina</taxon>
        <taxon>Sordariomycetes</taxon>
        <taxon>Hypocreomycetidae</taxon>
        <taxon>Hypocreales</taxon>
        <taxon>Clavicipitaceae</taxon>
        <taxon>Claviceps</taxon>
    </lineage>
</organism>
<feature type="region of interest" description="Disordered" evidence="1">
    <location>
        <begin position="131"/>
        <end position="177"/>
    </location>
</feature>
<gene>
    <name evidence="2" type="ORF">E4U42_001062</name>
</gene>
<name>A0A8K0JCE3_9HYPO</name>
<dbReference type="EMBL" id="SRPY01000130">
    <property type="protein sequence ID" value="KAG5928229.1"/>
    <property type="molecule type" value="Genomic_DNA"/>
</dbReference>
<evidence type="ECO:0000256" key="1">
    <source>
        <dbReference type="SAM" id="MobiDB-lite"/>
    </source>
</evidence>
<evidence type="ECO:0000313" key="3">
    <source>
        <dbReference type="Proteomes" id="UP000811619"/>
    </source>
</evidence>